<accession>A0ABN0ZY95</accession>
<dbReference type="CDD" id="cd05931">
    <property type="entry name" value="FAAL"/>
    <property type="match status" value="1"/>
</dbReference>
<dbReference type="InterPro" id="IPR040097">
    <property type="entry name" value="FAAL/FAAC"/>
</dbReference>
<dbReference type="Pfam" id="PF00501">
    <property type="entry name" value="AMP-binding"/>
    <property type="match status" value="1"/>
</dbReference>
<sequence length="576" mass="61722">MPAILDYRAALPRQLAFRFLPDGTSETAVDWSYQDLAAHAGRVAAELLRRQATGRRVVLALDPGLHYVAALFGIFQAGATAVPSFPPTGKRAVARFASIVEDCAPEVIIADTRLAKRVEQFEAELPAGVARPGWMFVDDAFFDGEPGPEAPRVPVTEPALLQYTSGSTGDPKGIVLSHDNLVSNCVALEENMGYEPDRVGCTWLPPYHDMGLMGTIMLAVHGGWPLVLMSPAHFVQQPYRWLKAVTDHKVTISVGPNFAFDLCTTSVTDEELATLDLGSLRQVFCGSEPVSRATMDAFLERFAACGYDETALIPCYGLAEATLYVSGKATGTAVRTERLDKAALENGLVRRTEAPGTDGVARIVSCGAVAEGHEVVIVDPESRRPVETGHVGEVWVSGPNVAQGYLGRPGPTAETFTAHLAGSENERTFLRTGDLGFLLDGELFITGRLKDLIVIAGRNLYPQDIERTVQGAHGKLRGSAVFSVAGESGEDLVVVTEFRGTARQLALEIDEVLEAVIASVTAEHGVRPADVHVGPVGAIPMTTSGKVRRNATRKAYVQGSLKKLALATDDEPLSVR</sequence>
<feature type="domain" description="AMP-binding enzyme C-terminal" evidence="6">
    <location>
        <begin position="451"/>
        <end position="563"/>
    </location>
</feature>
<evidence type="ECO:0000256" key="2">
    <source>
        <dbReference type="ARBA" id="ARBA00022598"/>
    </source>
</evidence>
<name>A0ABN0ZY95_9ACTN</name>
<dbReference type="SUPFAM" id="SSF56801">
    <property type="entry name" value="Acetyl-CoA synthetase-like"/>
    <property type="match status" value="1"/>
</dbReference>
<keyword evidence="3" id="KW-0276">Fatty acid metabolism</keyword>
<dbReference type="Gene3D" id="3.40.50.12780">
    <property type="entry name" value="N-terminal domain of ligase-like"/>
    <property type="match status" value="1"/>
</dbReference>
<comment type="similarity">
    <text evidence="1">Belongs to the ATP-dependent AMP-binding enzyme family.</text>
</comment>
<dbReference type="InterPro" id="IPR000873">
    <property type="entry name" value="AMP-dep_synth/lig_dom"/>
</dbReference>
<dbReference type="Proteomes" id="UP001499895">
    <property type="component" value="Unassembled WGS sequence"/>
</dbReference>
<keyword evidence="8" id="KW-1185">Reference proteome</keyword>
<evidence type="ECO:0000256" key="3">
    <source>
        <dbReference type="ARBA" id="ARBA00022832"/>
    </source>
</evidence>
<dbReference type="Pfam" id="PF23024">
    <property type="entry name" value="AMP-dom_DIP2-like"/>
    <property type="match status" value="1"/>
</dbReference>
<keyword evidence="2 7" id="KW-0436">Ligase</keyword>
<reference evidence="7 8" key="1">
    <citation type="journal article" date="2019" name="Int. J. Syst. Evol. Microbiol.">
        <title>The Global Catalogue of Microorganisms (GCM) 10K type strain sequencing project: providing services to taxonomists for standard genome sequencing and annotation.</title>
        <authorList>
            <consortium name="The Broad Institute Genomics Platform"/>
            <consortium name="The Broad Institute Genome Sequencing Center for Infectious Disease"/>
            <person name="Wu L."/>
            <person name="Ma J."/>
        </authorList>
    </citation>
    <scope>NUCLEOTIDE SEQUENCE [LARGE SCALE GENOMIC DNA]</scope>
    <source>
        <strain evidence="7 8">JCM 10649</strain>
    </source>
</reference>
<dbReference type="PANTHER" id="PTHR22754">
    <property type="entry name" value="DISCO-INTERACTING PROTEIN 2 DIP2 -RELATED"/>
    <property type="match status" value="1"/>
</dbReference>
<feature type="domain" description="AMP-dependent synthetase/ligase" evidence="5">
    <location>
        <begin position="27"/>
        <end position="406"/>
    </location>
</feature>
<dbReference type="InterPro" id="IPR042099">
    <property type="entry name" value="ANL_N_sf"/>
</dbReference>
<evidence type="ECO:0000256" key="4">
    <source>
        <dbReference type="ARBA" id="ARBA00023098"/>
    </source>
</evidence>
<dbReference type="InterPro" id="IPR025110">
    <property type="entry name" value="AMP-bd_C"/>
</dbReference>
<dbReference type="InterPro" id="IPR020845">
    <property type="entry name" value="AMP-binding_CS"/>
</dbReference>
<dbReference type="Gene3D" id="3.30.300.30">
    <property type="match status" value="1"/>
</dbReference>
<comment type="caution">
    <text evidence="7">The sequence shown here is derived from an EMBL/GenBank/DDBJ whole genome shotgun (WGS) entry which is preliminary data.</text>
</comment>
<organism evidence="7 8">
    <name type="scientific">Streptomyces stramineus</name>
    <dbReference type="NCBI Taxonomy" id="173861"/>
    <lineage>
        <taxon>Bacteria</taxon>
        <taxon>Bacillati</taxon>
        <taxon>Actinomycetota</taxon>
        <taxon>Actinomycetes</taxon>
        <taxon>Kitasatosporales</taxon>
        <taxon>Streptomycetaceae</taxon>
        <taxon>Streptomyces</taxon>
    </lineage>
</organism>
<evidence type="ECO:0000313" key="7">
    <source>
        <dbReference type="EMBL" id="GAA0463027.1"/>
    </source>
</evidence>
<evidence type="ECO:0000259" key="5">
    <source>
        <dbReference type="Pfam" id="PF00501"/>
    </source>
</evidence>
<keyword evidence="4" id="KW-0443">Lipid metabolism</keyword>
<dbReference type="PROSITE" id="PS00455">
    <property type="entry name" value="AMP_BINDING"/>
    <property type="match status" value="1"/>
</dbReference>
<evidence type="ECO:0000259" key="6">
    <source>
        <dbReference type="Pfam" id="PF23024"/>
    </source>
</evidence>
<dbReference type="RefSeq" id="WP_344089829.1">
    <property type="nucleotide sequence ID" value="NZ_BAAAHB010000024.1"/>
</dbReference>
<dbReference type="InterPro" id="IPR045851">
    <property type="entry name" value="AMP-bd_C_sf"/>
</dbReference>
<gene>
    <name evidence="7" type="ORF">GCM10009544_26890</name>
</gene>
<evidence type="ECO:0000256" key="1">
    <source>
        <dbReference type="ARBA" id="ARBA00006432"/>
    </source>
</evidence>
<dbReference type="GO" id="GO:0016874">
    <property type="term" value="F:ligase activity"/>
    <property type="evidence" value="ECO:0007669"/>
    <property type="project" value="UniProtKB-KW"/>
</dbReference>
<proteinExistence type="inferred from homology"/>
<evidence type="ECO:0000313" key="8">
    <source>
        <dbReference type="Proteomes" id="UP001499895"/>
    </source>
</evidence>
<protein>
    <submittedName>
        <fullName evidence="7">Fatty acyl-AMP ligase</fullName>
    </submittedName>
</protein>
<dbReference type="PANTHER" id="PTHR22754:SF32">
    <property type="entry name" value="DISCO-INTERACTING PROTEIN 2"/>
    <property type="match status" value="1"/>
</dbReference>
<dbReference type="EMBL" id="BAAAHB010000024">
    <property type="protein sequence ID" value="GAA0463027.1"/>
    <property type="molecule type" value="Genomic_DNA"/>
</dbReference>